<comment type="caution">
    <text evidence="13">The sequence shown here is derived from an EMBL/GenBank/DDBJ whole genome shotgun (WGS) entry which is preliminary data.</text>
</comment>
<evidence type="ECO:0000256" key="2">
    <source>
        <dbReference type="ARBA" id="ARBA00005752"/>
    </source>
</evidence>
<dbReference type="RefSeq" id="WP_184838447.1">
    <property type="nucleotide sequence ID" value="NZ_JACHMN010000002.1"/>
</dbReference>
<dbReference type="PANTHER" id="PTHR43284:SF1">
    <property type="entry name" value="ASPARAGINE SYNTHETASE"/>
    <property type="match status" value="1"/>
</dbReference>
<evidence type="ECO:0000256" key="10">
    <source>
        <dbReference type="PIRSR" id="PIRSR001589-2"/>
    </source>
</evidence>
<dbReference type="CDD" id="cd01991">
    <property type="entry name" value="Asn_synthase_B_C"/>
    <property type="match status" value="1"/>
</dbReference>
<keyword evidence="5 10" id="KW-0067">ATP-binding</keyword>
<comment type="catalytic activity">
    <reaction evidence="8">
        <text>L-aspartate + L-glutamine + ATP + H2O = L-asparagine + L-glutamate + AMP + diphosphate + H(+)</text>
        <dbReference type="Rhea" id="RHEA:12228"/>
        <dbReference type="ChEBI" id="CHEBI:15377"/>
        <dbReference type="ChEBI" id="CHEBI:15378"/>
        <dbReference type="ChEBI" id="CHEBI:29985"/>
        <dbReference type="ChEBI" id="CHEBI:29991"/>
        <dbReference type="ChEBI" id="CHEBI:30616"/>
        <dbReference type="ChEBI" id="CHEBI:33019"/>
        <dbReference type="ChEBI" id="CHEBI:58048"/>
        <dbReference type="ChEBI" id="CHEBI:58359"/>
        <dbReference type="ChEBI" id="CHEBI:456215"/>
        <dbReference type="EC" id="6.3.5.4"/>
    </reaction>
</comment>
<dbReference type="InterPro" id="IPR033738">
    <property type="entry name" value="AsnB_N"/>
</dbReference>
<dbReference type="InterPro" id="IPR017932">
    <property type="entry name" value="GATase_2_dom"/>
</dbReference>
<evidence type="ECO:0000256" key="11">
    <source>
        <dbReference type="PIRSR" id="PIRSR001589-3"/>
    </source>
</evidence>
<feature type="domain" description="Glutamine amidotransferase type-2" evidence="12">
    <location>
        <begin position="2"/>
        <end position="209"/>
    </location>
</feature>
<gene>
    <name evidence="13" type="ORF">F4553_004187</name>
</gene>
<dbReference type="CDD" id="cd00712">
    <property type="entry name" value="AsnB"/>
    <property type="match status" value="1"/>
</dbReference>
<dbReference type="InterPro" id="IPR006426">
    <property type="entry name" value="Asn_synth_AEB"/>
</dbReference>
<accession>A0A841BTP2</accession>
<dbReference type="EMBL" id="JACHMN010000002">
    <property type="protein sequence ID" value="MBB5870808.1"/>
    <property type="molecule type" value="Genomic_DNA"/>
</dbReference>
<proteinExistence type="inferred from homology"/>
<feature type="active site" description="For GATase activity" evidence="9">
    <location>
        <position position="2"/>
    </location>
</feature>
<dbReference type="Pfam" id="PF13537">
    <property type="entry name" value="GATase_7"/>
    <property type="match status" value="1"/>
</dbReference>
<evidence type="ECO:0000256" key="5">
    <source>
        <dbReference type="ARBA" id="ARBA00022840"/>
    </source>
</evidence>
<evidence type="ECO:0000313" key="13">
    <source>
        <dbReference type="EMBL" id="MBB5870808.1"/>
    </source>
</evidence>
<feature type="binding site" evidence="10">
    <location>
        <position position="97"/>
    </location>
    <ligand>
        <name>L-glutamine</name>
        <dbReference type="ChEBI" id="CHEBI:58359"/>
    </ligand>
</feature>
<dbReference type="GO" id="GO:0004066">
    <property type="term" value="F:asparagine synthase (glutamine-hydrolyzing) activity"/>
    <property type="evidence" value="ECO:0007669"/>
    <property type="project" value="UniProtKB-EC"/>
</dbReference>
<dbReference type="GO" id="GO:0005829">
    <property type="term" value="C:cytosol"/>
    <property type="evidence" value="ECO:0007669"/>
    <property type="project" value="TreeGrafter"/>
</dbReference>
<keyword evidence="9" id="KW-0028">Amino-acid biosynthesis</keyword>
<evidence type="ECO:0000313" key="14">
    <source>
        <dbReference type="Proteomes" id="UP000587527"/>
    </source>
</evidence>
<organism evidence="13 14">
    <name type="scientific">Allocatelliglobosispora scoriae</name>
    <dbReference type="NCBI Taxonomy" id="643052"/>
    <lineage>
        <taxon>Bacteria</taxon>
        <taxon>Bacillati</taxon>
        <taxon>Actinomycetota</taxon>
        <taxon>Actinomycetes</taxon>
        <taxon>Micromonosporales</taxon>
        <taxon>Micromonosporaceae</taxon>
        <taxon>Allocatelliglobosispora</taxon>
    </lineage>
</organism>
<evidence type="ECO:0000256" key="7">
    <source>
        <dbReference type="ARBA" id="ARBA00022962"/>
    </source>
</evidence>
<dbReference type="InterPro" id="IPR051786">
    <property type="entry name" value="ASN_synthetase/amidase"/>
</dbReference>
<evidence type="ECO:0000256" key="6">
    <source>
        <dbReference type="ARBA" id="ARBA00022888"/>
    </source>
</evidence>
<reference evidence="13 14" key="1">
    <citation type="submission" date="2020-08" db="EMBL/GenBank/DDBJ databases">
        <title>Sequencing the genomes of 1000 actinobacteria strains.</title>
        <authorList>
            <person name="Klenk H.-P."/>
        </authorList>
    </citation>
    <scope>NUCLEOTIDE SEQUENCE [LARGE SCALE GENOMIC DNA]</scope>
    <source>
        <strain evidence="13 14">DSM 45362</strain>
    </source>
</reference>
<evidence type="ECO:0000256" key="4">
    <source>
        <dbReference type="ARBA" id="ARBA00022741"/>
    </source>
</evidence>
<comment type="pathway">
    <text evidence="1">Amino-acid biosynthesis; L-asparagine biosynthesis; L-asparagine from L-aspartate (L-Gln route): step 1/1.</text>
</comment>
<evidence type="ECO:0000256" key="8">
    <source>
        <dbReference type="ARBA" id="ARBA00048741"/>
    </source>
</evidence>
<dbReference type="EC" id="6.3.5.4" evidence="3"/>
<dbReference type="SUPFAM" id="SSF56235">
    <property type="entry name" value="N-terminal nucleophile aminohydrolases (Ntn hydrolases)"/>
    <property type="match status" value="1"/>
</dbReference>
<evidence type="ECO:0000256" key="9">
    <source>
        <dbReference type="PIRSR" id="PIRSR001589-1"/>
    </source>
</evidence>
<keyword evidence="7 9" id="KW-0315">Glutamine amidotransferase</keyword>
<dbReference type="Pfam" id="PF00733">
    <property type="entry name" value="Asn_synthase"/>
    <property type="match status" value="1"/>
</dbReference>
<comment type="similarity">
    <text evidence="2">Belongs to the asparagine synthetase family.</text>
</comment>
<evidence type="ECO:0000256" key="1">
    <source>
        <dbReference type="ARBA" id="ARBA00005187"/>
    </source>
</evidence>
<dbReference type="GO" id="GO:0005524">
    <property type="term" value="F:ATP binding"/>
    <property type="evidence" value="ECO:0007669"/>
    <property type="project" value="UniProtKB-KW"/>
</dbReference>
<evidence type="ECO:0000256" key="3">
    <source>
        <dbReference type="ARBA" id="ARBA00012737"/>
    </source>
</evidence>
<dbReference type="Proteomes" id="UP000587527">
    <property type="component" value="Unassembled WGS sequence"/>
</dbReference>
<name>A0A841BTP2_9ACTN</name>
<dbReference type="Gene3D" id="3.60.20.10">
    <property type="entry name" value="Glutamine Phosphoribosylpyrophosphate, subunit 1, domain 1"/>
    <property type="match status" value="1"/>
</dbReference>
<keyword evidence="6 9" id="KW-0061">Asparagine biosynthesis</keyword>
<dbReference type="SUPFAM" id="SSF52402">
    <property type="entry name" value="Adenine nucleotide alpha hydrolases-like"/>
    <property type="match status" value="1"/>
</dbReference>
<dbReference type="NCBIfam" id="TIGR01536">
    <property type="entry name" value="asn_synth_AEB"/>
    <property type="match status" value="1"/>
</dbReference>
<feature type="site" description="Important for beta-aspartyl-AMP intermediate formation" evidence="11">
    <location>
        <position position="358"/>
    </location>
</feature>
<dbReference type="InterPro" id="IPR001962">
    <property type="entry name" value="Asn_synthase"/>
</dbReference>
<keyword evidence="14" id="KW-1185">Reference proteome</keyword>
<evidence type="ECO:0000259" key="12">
    <source>
        <dbReference type="PROSITE" id="PS51278"/>
    </source>
</evidence>
<sequence length="637" mass="70462">MCGIAGIVGTAEPDQDALRRMCDAIIHRGPDGEGAHLGRHAALGMRRLAIVDVAGGDQPVYNEDRTVVAVFNGELYNHPELRAELLAKGHTLRGSGDSECLVHLYEEYGDELVHRLRGMFAFAIWDARRDRLLLARDRVGKKPLYWSETGGRLRFASELKSLLATGDPAALDLTALHHYLTYQYVPAPWSILDGIAKLPPGHILTWENGVTATRRYWRLDSTPVTGLRLPEAEERLRELLLDAVRVRMISERPVGAFLSGGVDSAAVVAAMTRVSAGPVRTFCVGFTDARYDESGAARSIARHLGTEHHELIVDAADIEAIGLLTRHFDEPFADSSALPSLRVAQLTGEHVTVALTGDGGDESFGGYERYRLMALGTRVPTGLARGLGMGRLGAEIVARTRPLSRRRAAGRALELLAQPLGRRYAHLMSHFTPQQKDALYTDDVRASLAGDDSYRLLDEAFAASRATADINRMMDVDVNTYLPGDLLAKVDITTMAYSLEARSPLLDHRLMEWAAGLPSSWKVRGGTTKWLLRRAVAPWLPADHIRRPKRGFGVPMAQWLRTDLRDLSRDLLTDETAVGRGLFRPEVVRLLLAEHAEGQDHATRLWSLMQFELWARTWLDRSPVGVPSTAASRQWRG</sequence>
<dbReference type="PANTHER" id="PTHR43284">
    <property type="entry name" value="ASPARAGINE SYNTHETASE (GLUTAMINE-HYDROLYZING)"/>
    <property type="match status" value="1"/>
</dbReference>
<keyword evidence="4 10" id="KW-0547">Nucleotide-binding</keyword>
<dbReference type="Gene3D" id="3.40.50.620">
    <property type="entry name" value="HUPs"/>
    <property type="match status" value="1"/>
</dbReference>
<dbReference type="PROSITE" id="PS51278">
    <property type="entry name" value="GATASE_TYPE_2"/>
    <property type="match status" value="1"/>
</dbReference>
<dbReference type="InterPro" id="IPR029055">
    <property type="entry name" value="Ntn_hydrolases_N"/>
</dbReference>
<dbReference type="GO" id="GO:0006529">
    <property type="term" value="P:asparagine biosynthetic process"/>
    <property type="evidence" value="ECO:0007669"/>
    <property type="project" value="UniProtKB-KW"/>
</dbReference>
<dbReference type="AlphaFoldDB" id="A0A841BTP2"/>
<keyword evidence="13" id="KW-0436">Ligase</keyword>
<dbReference type="InterPro" id="IPR014729">
    <property type="entry name" value="Rossmann-like_a/b/a_fold"/>
</dbReference>
<protein>
    <recommendedName>
        <fullName evidence="3">asparagine synthase (glutamine-hydrolyzing)</fullName>
        <ecNumber evidence="3">6.3.5.4</ecNumber>
    </recommendedName>
</protein>
<dbReference type="PIRSF" id="PIRSF001589">
    <property type="entry name" value="Asn_synthetase_glu-h"/>
    <property type="match status" value="1"/>
</dbReference>
<feature type="binding site" evidence="10">
    <location>
        <position position="284"/>
    </location>
    <ligand>
        <name>ATP</name>
        <dbReference type="ChEBI" id="CHEBI:30616"/>
    </ligand>
</feature>